<evidence type="ECO:0000256" key="6">
    <source>
        <dbReference type="ARBA" id="ARBA00022840"/>
    </source>
</evidence>
<keyword evidence="2" id="KW-0723">Serine/threonine-protein kinase</keyword>
<keyword evidence="3" id="KW-0808">Transferase</keyword>
<evidence type="ECO:0000313" key="10">
    <source>
        <dbReference type="RefSeq" id="XP_033535136.1"/>
    </source>
</evidence>
<dbReference type="InterPro" id="IPR011009">
    <property type="entry name" value="Kinase-like_dom_sf"/>
</dbReference>
<evidence type="ECO:0000256" key="1">
    <source>
        <dbReference type="ARBA" id="ARBA00006529"/>
    </source>
</evidence>
<dbReference type="PROSITE" id="PS00108">
    <property type="entry name" value="PROTEIN_KINASE_ST"/>
    <property type="match status" value="1"/>
</dbReference>
<feature type="domain" description="Protein kinase" evidence="7">
    <location>
        <begin position="56"/>
        <end position="329"/>
    </location>
</feature>
<dbReference type="PANTHER" id="PTHR11584">
    <property type="entry name" value="SERINE/THREONINE PROTEIN KINASE"/>
    <property type="match status" value="1"/>
</dbReference>
<organism evidence="8">
    <name type="scientific">Eremomyces bilateralis CBS 781.70</name>
    <dbReference type="NCBI Taxonomy" id="1392243"/>
    <lineage>
        <taxon>Eukaryota</taxon>
        <taxon>Fungi</taxon>
        <taxon>Dikarya</taxon>
        <taxon>Ascomycota</taxon>
        <taxon>Pezizomycotina</taxon>
        <taxon>Dothideomycetes</taxon>
        <taxon>Dothideomycetes incertae sedis</taxon>
        <taxon>Eremomycetales</taxon>
        <taxon>Eremomycetaceae</taxon>
        <taxon>Eremomyces</taxon>
    </lineage>
</organism>
<dbReference type="SMART" id="SM00220">
    <property type="entry name" value="S_TKc"/>
    <property type="match status" value="1"/>
</dbReference>
<keyword evidence="4" id="KW-0547">Nucleotide-binding</keyword>
<protein>
    <submittedName>
        <fullName evidence="8 10">Kinase-like protein</fullName>
    </submittedName>
</protein>
<dbReference type="PANTHER" id="PTHR11584:SF369">
    <property type="entry name" value="MITOGEN-ACTIVATED PROTEIN KINASE KINASE KINASE 19-RELATED"/>
    <property type="match status" value="1"/>
</dbReference>
<accession>A0A6G1G5X9</accession>
<dbReference type="InterPro" id="IPR008271">
    <property type="entry name" value="Ser/Thr_kinase_AS"/>
</dbReference>
<dbReference type="PROSITE" id="PS50011">
    <property type="entry name" value="PROTEIN_KINASE_DOM"/>
    <property type="match status" value="1"/>
</dbReference>
<dbReference type="Proteomes" id="UP000504638">
    <property type="component" value="Unplaced"/>
</dbReference>
<reference evidence="10" key="2">
    <citation type="submission" date="2020-04" db="EMBL/GenBank/DDBJ databases">
        <authorList>
            <consortium name="NCBI Genome Project"/>
        </authorList>
    </citation>
    <scope>NUCLEOTIDE SEQUENCE</scope>
    <source>
        <strain evidence="10">CBS 781.70</strain>
    </source>
</reference>
<dbReference type="CDD" id="cd00180">
    <property type="entry name" value="PKc"/>
    <property type="match status" value="1"/>
</dbReference>
<evidence type="ECO:0000256" key="5">
    <source>
        <dbReference type="ARBA" id="ARBA00022777"/>
    </source>
</evidence>
<gene>
    <name evidence="8 10" type="ORF">P152DRAFT_513727</name>
</gene>
<reference evidence="10" key="3">
    <citation type="submission" date="2025-04" db="UniProtKB">
        <authorList>
            <consortium name="RefSeq"/>
        </authorList>
    </citation>
    <scope>IDENTIFICATION</scope>
    <source>
        <strain evidence="10">CBS 781.70</strain>
    </source>
</reference>
<dbReference type="RefSeq" id="XP_033535136.1">
    <property type="nucleotide sequence ID" value="XM_033682818.1"/>
</dbReference>
<comment type="similarity">
    <text evidence="1">Belongs to the protein kinase superfamily. STE Ser/Thr protein kinase family. MAP kinase kinase kinase subfamily.</text>
</comment>
<dbReference type="InterPro" id="IPR000719">
    <property type="entry name" value="Prot_kinase_dom"/>
</dbReference>
<evidence type="ECO:0000313" key="8">
    <source>
        <dbReference type="EMBL" id="KAF1813505.1"/>
    </source>
</evidence>
<evidence type="ECO:0000313" key="9">
    <source>
        <dbReference type="Proteomes" id="UP000504638"/>
    </source>
</evidence>
<dbReference type="Pfam" id="PF00069">
    <property type="entry name" value="Pkinase"/>
    <property type="match status" value="1"/>
</dbReference>
<evidence type="ECO:0000259" key="7">
    <source>
        <dbReference type="PROSITE" id="PS50011"/>
    </source>
</evidence>
<dbReference type="GeneID" id="54423388"/>
<keyword evidence="9" id="KW-1185">Reference proteome</keyword>
<dbReference type="SUPFAM" id="SSF56112">
    <property type="entry name" value="Protein kinase-like (PK-like)"/>
    <property type="match status" value="1"/>
</dbReference>
<evidence type="ECO:0000256" key="3">
    <source>
        <dbReference type="ARBA" id="ARBA00022679"/>
    </source>
</evidence>
<dbReference type="EMBL" id="ML975155">
    <property type="protein sequence ID" value="KAF1813505.1"/>
    <property type="molecule type" value="Genomic_DNA"/>
</dbReference>
<dbReference type="Gene3D" id="1.10.510.10">
    <property type="entry name" value="Transferase(Phosphotransferase) domain 1"/>
    <property type="match status" value="1"/>
</dbReference>
<reference evidence="8 10" key="1">
    <citation type="submission" date="2020-01" db="EMBL/GenBank/DDBJ databases">
        <authorList>
            <consortium name="DOE Joint Genome Institute"/>
            <person name="Haridas S."/>
            <person name="Albert R."/>
            <person name="Binder M."/>
            <person name="Bloem J."/>
            <person name="Labutti K."/>
            <person name="Salamov A."/>
            <person name="Andreopoulos B."/>
            <person name="Baker S.E."/>
            <person name="Barry K."/>
            <person name="Bills G."/>
            <person name="Bluhm B.H."/>
            <person name="Cannon C."/>
            <person name="Castanera R."/>
            <person name="Culley D.E."/>
            <person name="Daum C."/>
            <person name="Ezra D."/>
            <person name="Gonzalez J.B."/>
            <person name="Henrissat B."/>
            <person name="Kuo A."/>
            <person name="Liang C."/>
            <person name="Lipzen A."/>
            <person name="Lutzoni F."/>
            <person name="Magnuson J."/>
            <person name="Mondo S."/>
            <person name="Nolan M."/>
            <person name="Ohm R."/>
            <person name="Pangilinan J."/>
            <person name="Park H.-J."/>
            <person name="Ramirez L."/>
            <person name="Alfaro M."/>
            <person name="Sun H."/>
            <person name="Tritt A."/>
            <person name="Yoshinaga Y."/>
            <person name="Zwiers L.-H."/>
            <person name="Turgeon B.G."/>
            <person name="Goodwin S.B."/>
            <person name="Spatafora J.W."/>
            <person name="Crous P.W."/>
            <person name="Grigoriev I.V."/>
        </authorList>
    </citation>
    <scope>NUCLEOTIDE SEQUENCE</scope>
    <source>
        <strain evidence="8 10">CBS 781.70</strain>
    </source>
</reference>
<keyword evidence="5 8" id="KW-0418">Kinase</keyword>
<dbReference type="GO" id="GO:0004674">
    <property type="term" value="F:protein serine/threonine kinase activity"/>
    <property type="evidence" value="ECO:0007669"/>
    <property type="project" value="UniProtKB-KW"/>
</dbReference>
<dbReference type="OrthoDB" id="4062651at2759"/>
<evidence type="ECO:0000256" key="2">
    <source>
        <dbReference type="ARBA" id="ARBA00022527"/>
    </source>
</evidence>
<evidence type="ECO:0000256" key="4">
    <source>
        <dbReference type="ARBA" id="ARBA00022741"/>
    </source>
</evidence>
<sequence>MSFKGSNPGFSVNCLLPSQRTEFATAQTLVITPSIDPERGGKGQRQYFQPGERLPFKAIRILGSGSFSQVDFVRSLNTPRNYARKRVLRATFFREEQTEHMKQFIAEIEILKRLYHRHVVKFVGSYTDSKYLGLIIYPVAEMNLITYLSCADTARYGELRTFFGCLPTALEFLHEQKIRHKDIKPANILVYGGKVLFTDFGISRDFTDAAGSTTFGTVNWSTARYCAPEVADRESRNTSSDIWSLGVVFLEMVAVLKGRAVEVNSGHAHTTAKEASNRGRAGGIYYCGRTWSADRATPNTKSLERGSAMDTTGKGLLANELVLSINTTFETVWQTHEAWTGYFIEDRGYVMFGKVNTNIAAYAIEKERVALWLGPNTPTVVSGQPIVKEAGARPR</sequence>
<name>A0A6G1G5X9_9PEZI</name>
<proteinExistence type="inferred from homology"/>
<keyword evidence="6" id="KW-0067">ATP-binding</keyword>
<dbReference type="GO" id="GO:0005524">
    <property type="term" value="F:ATP binding"/>
    <property type="evidence" value="ECO:0007669"/>
    <property type="project" value="UniProtKB-KW"/>
</dbReference>
<dbReference type="AlphaFoldDB" id="A0A6G1G5X9"/>